<feature type="domain" description="ABC3 transporter permease C-terminal" evidence="8">
    <location>
        <begin position="236"/>
        <end position="355"/>
    </location>
</feature>
<feature type="transmembrane region" description="Helical" evidence="7">
    <location>
        <begin position="749"/>
        <end position="772"/>
    </location>
</feature>
<feature type="transmembrane region" description="Helical" evidence="7">
    <location>
        <begin position="408"/>
        <end position="431"/>
    </location>
</feature>
<feature type="transmembrane region" description="Helical" evidence="7">
    <location>
        <begin position="280"/>
        <end position="304"/>
    </location>
</feature>
<reference evidence="10" key="1">
    <citation type="journal article" date="2019" name="Int. J. Syst. Evol. Microbiol.">
        <title>The Global Catalogue of Microorganisms (GCM) 10K type strain sequencing project: providing services to taxonomists for standard genome sequencing and annotation.</title>
        <authorList>
            <consortium name="The Broad Institute Genomics Platform"/>
            <consortium name="The Broad Institute Genome Sequencing Center for Infectious Disease"/>
            <person name="Wu L."/>
            <person name="Ma J."/>
        </authorList>
    </citation>
    <scope>NUCLEOTIDE SEQUENCE [LARGE SCALE GENOMIC DNA]</scope>
    <source>
        <strain evidence="10">JCM 15933</strain>
    </source>
</reference>
<organism evidence="9 10">
    <name type="scientific">Dactylosporangium maewongense</name>
    <dbReference type="NCBI Taxonomy" id="634393"/>
    <lineage>
        <taxon>Bacteria</taxon>
        <taxon>Bacillati</taxon>
        <taxon>Actinomycetota</taxon>
        <taxon>Actinomycetes</taxon>
        <taxon>Micromonosporales</taxon>
        <taxon>Micromonosporaceae</taxon>
        <taxon>Dactylosporangium</taxon>
    </lineage>
</organism>
<comment type="similarity">
    <text evidence="6">Belongs to the ABC-4 integral membrane protein family.</text>
</comment>
<feature type="transmembrane region" description="Helical" evidence="7">
    <location>
        <begin position="459"/>
        <end position="478"/>
    </location>
</feature>
<dbReference type="PANTHER" id="PTHR30572">
    <property type="entry name" value="MEMBRANE COMPONENT OF TRANSPORTER-RELATED"/>
    <property type="match status" value="1"/>
</dbReference>
<keyword evidence="10" id="KW-1185">Reference proteome</keyword>
<evidence type="ECO:0000256" key="3">
    <source>
        <dbReference type="ARBA" id="ARBA00022692"/>
    </source>
</evidence>
<dbReference type="InterPro" id="IPR050250">
    <property type="entry name" value="Macrolide_Exporter_MacB"/>
</dbReference>
<dbReference type="RefSeq" id="WP_344515255.1">
    <property type="nucleotide sequence ID" value="NZ_BAAAQD010000053.1"/>
</dbReference>
<proteinExistence type="inferred from homology"/>
<evidence type="ECO:0000256" key="5">
    <source>
        <dbReference type="ARBA" id="ARBA00023136"/>
    </source>
</evidence>
<keyword evidence="3 7" id="KW-0812">Transmembrane</keyword>
<dbReference type="Pfam" id="PF02687">
    <property type="entry name" value="FtsX"/>
    <property type="match status" value="1"/>
</dbReference>
<evidence type="ECO:0000259" key="8">
    <source>
        <dbReference type="Pfam" id="PF02687"/>
    </source>
</evidence>
<accession>A0ABP4P8D5</accession>
<feature type="transmembrane region" description="Helical" evidence="7">
    <location>
        <begin position="233"/>
        <end position="259"/>
    </location>
</feature>
<keyword evidence="2" id="KW-1003">Cell membrane</keyword>
<evidence type="ECO:0000256" key="6">
    <source>
        <dbReference type="ARBA" id="ARBA00038076"/>
    </source>
</evidence>
<sequence length="790" mass="81074">MIGIALAGLRLRWRSFVGTFLALAFGSALIAAMGQVLATTATAPDRAPQRYAAYPVVVAPHDTLTVPTWRGGESQPLAVSPGLPADVVAALPAGRVDRIIPAQFADGPPGAGAYSGIARPWALAPALQSGRPPAAADEVATSGAPVGARIRIVTGDGIRSYTVSGTVKEGLFFTDATAAQLRPQVDAVVVDGDGERVRAAVGDRARVLTGDDRARLDPGRTADARARNNANTIVGIALGFAAFVAIFVVASTFAFAVGQRRQEFALLRAGGALPGQVRRLVYWEALAVALVAAAIGALAGPALAPALLDLLRERGMAPGWVHTISPARWPMWTAFGTGVTVALLGAVTAAWRAGRVRPGEALRETVVESRTMPPARWVAGVLTLGTALVTMAMTAIDDPASATNRKSYMPVVMLLIVAAGLLAPALVAVVARRLGGAAPRGTGLLLAVRNVTASARRTAAVAAPVLVTVGLAASLLIASDLTDEAKNVLRARPAHADFLVLPDGHGLDRELVAGLRGVPGVDVTFSAETTVYTLEGDTALVRRDAAEADDVPAGGIKVAGDWGLRAGDTARLWLADGSEARLRVLEVLPPGSAVDAYLPASAGTLPSVAYVRLRPGTDPAAATAALRAAADGHRARAVTREAWLAAARQGQGSASRLGLLVVLGIVLAYTTLAMVNTLLMAAPDRAGERRSLGLLGASRRQVLAWTAVETLVTVALGVLLGVVVAVVAVAGLWTTLLGVAGAVTVSVPWATLGALTGGTALIAVTAALVGATDRATDRKPRRSRQEVLEK</sequence>
<keyword evidence="4 7" id="KW-1133">Transmembrane helix</keyword>
<dbReference type="Proteomes" id="UP001501470">
    <property type="component" value="Unassembled WGS sequence"/>
</dbReference>
<keyword evidence="5 7" id="KW-0472">Membrane</keyword>
<name>A0ABP4P8D5_9ACTN</name>
<feature type="transmembrane region" description="Helical" evidence="7">
    <location>
        <begin position="657"/>
        <end position="681"/>
    </location>
</feature>
<evidence type="ECO:0000313" key="9">
    <source>
        <dbReference type="EMBL" id="GAA1575019.1"/>
    </source>
</evidence>
<comment type="caution">
    <text evidence="9">The sequence shown here is derived from an EMBL/GenBank/DDBJ whole genome shotgun (WGS) entry which is preliminary data.</text>
</comment>
<evidence type="ECO:0000313" key="10">
    <source>
        <dbReference type="Proteomes" id="UP001501470"/>
    </source>
</evidence>
<feature type="transmembrane region" description="Helical" evidence="7">
    <location>
        <begin position="375"/>
        <end position="396"/>
    </location>
</feature>
<dbReference type="InterPro" id="IPR003838">
    <property type="entry name" value="ABC3_permease_C"/>
</dbReference>
<gene>
    <name evidence="9" type="ORF">GCM10009827_116130</name>
</gene>
<protein>
    <submittedName>
        <fullName evidence="9">ABC transporter permease</fullName>
    </submittedName>
</protein>
<comment type="subcellular location">
    <subcellularLocation>
        <location evidence="1">Cell membrane</location>
        <topology evidence="1">Multi-pass membrane protein</topology>
    </subcellularLocation>
</comment>
<evidence type="ECO:0000256" key="2">
    <source>
        <dbReference type="ARBA" id="ARBA00022475"/>
    </source>
</evidence>
<dbReference type="EMBL" id="BAAAQD010000053">
    <property type="protein sequence ID" value="GAA1575019.1"/>
    <property type="molecule type" value="Genomic_DNA"/>
</dbReference>
<feature type="transmembrane region" description="Helical" evidence="7">
    <location>
        <begin position="702"/>
        <end position="729"/>
    </location>
</feature>
<evidence type="ECO:0000256" key="4">
    <source>
        <dbReference type="ARBA" id="ARBA00022989"/>
    </source>
</evidence>
<feature type="transmembrane region" description="Helical" evidence="7">
    <location>
        <begin position="329"/>
        <end position="354"/>
    </location>
</feature>
<dbReference type="PANTHER" id="PTHR30572:SF4">
    <property type="entry name" value="ABC TRANSPORTER PERMEASE YTRF"/>
    <property type="match status" value="1"/>
</dbReference>
<evidence type="ECO:0000256" key="7">
    <source>
        <dbReference type="SAM" id="Phobius"/>
    </source>
</evidence>
<evidence type="ECO:0000256" key="1">
    <source>
        <dbReference type="ARBA" id="ARBA00004651"/>
    </source>
</evidence>